<keyword evidence="7" id="KW-0411">Iron-sulfur</keyword>
<keyword evidence="3" id="KW-0479">Metal-binding</keyword>
<keyword evidence="5" id="KW-0560">Oxidoreductase</keyword>
<evidence type="ECO:0000259" key="8">
    <source>
        <dbReference type="PROSITE" id="PS51379"/>
    </source>
</evidence>
<sequence>MMDVGRHPNITLLTYSEVVDVSGYIGNFKVKIRKKTKYVDESTCNACEECVKVCPVVVPDEFQMGFASRRAIYIPFPQAVPSSYLIDMEACLGNFPIACGKCMDVAPSRIHPRLLSGLAIS</sequence>
<keyword evidence="4" id="KW-0274">FAD</keyword>
<protein>
    <recommendedName>
        <fullName evidence="8">4Fe-4S ferredoxin-type domain-containing protein</fullName>
    </recommendedName>
</protein>
<dbReference type="PANTHER" id="PTHR43498">
    <property type="entry name" value="FERREDOXIN:COB-COM HETERODISULFIDE REDUCTASE SUBUNIT A"/>
    <property type="match status" value="1"/>
</dbReference>
<dbReference type="InterPro" id="IPR017896">
    <property type="entry name" value="4Fe4S_Fe-S-bd"/>
</dbReference>
<evidence type="ECO:0000256" key="4">
    <source>
        <dbReference type="ARBA" id="ARBA00022827"/>
    </source>
</evidence>
<name>X1T7Z2_9ZZZZ</name>
<dbReference type="GO" id="GO:0046872">
    <property type="term" value="F:metal ion binding"/>
    <property type="evidence" value="ECO:0007669"/>
    <property type="project" value="UniProtKB-KW"/>
</dbReference>
<evidence type="ECO:0000256" key="2">
    <source>
        <dbReference type="ARBA" id="ARBA00006561"/>
    </source>
</evidence>
<dbReference type="PROSITE" id="PS51379">
    <property type="entry name" value="4FE4S_FER_2"/>
    <property type="match status" value="1"/>
</dbReference>
<dbReference type="InterPro" id="IPR017900">
    <property type="entry name" value="4Fe4S_Fe_S_CS"/>
</dbReference>
<dbReference type="Gene3D" id="3.30.70.20">
    <property type="match status" value="1"/>
</dbReference>
<keyword evidence="4" id="KW-0285">Flavoprotein</keyword>
<dbReference type="PROSITE" id="PS00198">
    <property type="entry name" value="4FE4S_FER_1"/>
    <property type="match status" value="1"/>
</dbReference>
<accession>X1T7Z2</accession>
<comment type="cofactor">
    <cofactor evidence="1">
        <name>FAD</name>
        <dbReference type="ChEBI" id="CHEBI:57692"/>
    </cofactor>
</comment>
<comment type="caution">
    <text evidence="9">The sequence shown here is derived from an EMBL/GenBank/DDBJ whole genome shotgun (WGS) entry which is preliminary data.</text>
</comment>
<dbReference type="AlphaFoldDB" id="X1T7Z2"/>
<proteinExistence type="inferred from homology"/>
<evidence type="ECO:0000256" key="1">
    <source>
        <dbReference type="ARBA" id="ARBA00001974"/>
    </source>
</evidence>
<evidence type="ECO:0000256" key="7">
    <source>
        <dbReference type="ARBA" id="ARBA00023014"/>
    </source>
</evidence>
<dbReference type="GO" id="GO:0051536">
    <property type="term" value="F:iron-sulfur cluster binding"/>
    <property type="evidence" value="ECO:0007669"/>
    <property type="project" value="UniProtKB-KW"/>
</dbReference>
<evidence type="ECO:0000313" key="9">
    <source>
        <dbReference type="EMBL" id="GAI83680.1"/>
    </source>
</evidence>
<organism evidence="9">
    <name type="scientific">marine sediment metagenome</name>
    <dbReference type="NCBI Taxonomy" id="412755"/>
    <lineage>
        <taxon>unclassified sequences</taxon>
        <taxon>metagenomes</taxon>
        <taxon>ecological metagenomes</taxon>
    </lineage>
</organism>
<gene>
    <name evidence="9" type="ORF">S12H4_23359</name>
</gene>
<comment type="similarity">
    <text evidence="2">Belongs to the HdrA family.</text>
</comment>
<dbReference type="PANTHER" id="PTHR43498:SF1">
    <property type="entry name" value="COB--COM HETERODISULFIDE REDUCTASE IRON-SULFUR SUBUNIT A"/>
    <property type="match status" value="1"/>
</dbReference>
<feature type="domain" description="4Fe-4S ferredoxin-type" evidence="8">
    <location>
        <begin position="35"/>
        <end position="65"/>
    </location>
</feature>
<keyword evidence="6" id="KW-0408">Iron</keyword>
<evidence type="ECO:0000256" key="5">
    <source>
        <dbReference type="ARBA" id="ARBA00023002"/>
    </source>
</evidence>
<evidence type="ECO:0000256" key="6">
    <source>
        <dbReference type="ARBA" id="ARBA00023004"/>
    </source>
</evidence>
<dbReference type="EMBL" id="BARW01012391">
    <property type="protein sequence ID" value="GAI83680.1"/>
    <property type="molecule type" value="Genomic_DNA"/>
</dbReference>
<evidence type="ECO:0000256" key="3">
    <source>
        <dbReference type="ARBA" id="ARBA00022723"/>
    </source>
</evidence>
<dbReference type="GO" id="GO:0016491">
    <property type="term" value="F:oxidoreductase activity"/>
    <property type="evidence" value="ECO:0007669"/>
    <property type="project" value="UniProtKB-KW"/>
</dbReference>
<dbReference type="InterPro" id="IPR039650">
    <property type="entry name" value="HdrA-like"/>
</dbReference>
<reference evidence="9" key="1">
    <citation type="journal article" date="2014" name="Front. Microbiol.">
        <title>High frequency of phylogenetically diverse reductive dehalogenase-homologous genes in deep subseafloor sedimentary metagenomes.</title>
        <authorList>
            <person name="Kawai M."/>
            <person name="Futagami T."/>
            <person name="Toyoda A."/>
            <person name="Takaki Y."/>
            <person name="Nishi S."/>
            <person name="Hori S."/>
            <person name="Arai W."/>
            <person name="Tsubouchi T."/>
            <person name="Morono Y."/>
            <person name="Uchiyama I."/>
            <person name="Ito T."/>
            <person name="Fujiyama A."/>
            <person name="Inagaki F."/>
            <person name="Takami H."/>
        </authorList>
    </citation>
    <scope>NUCLEOTIDE SEQUENCE</scope>
    <source>
        <strain evidence="9">Expedition CK06-06</strain>
    </source>
</reference>
<dbReference type="Pfam" id="PF00037">
    <property type="entry name" value="Fer4"/>
    <property type="match status" value="1"/>
</dbReference>
<dbReference type="SUPFAM" id="SSF54862">
    <property type="entry name" value="4Fe-4S ferredoxins"/>
    <property type="match status" value="1"/>
</dbReference>